<dbReference type="Pfam" id="PF13716">
    <property type="entry name" value="CRAL_TRIO_2"/>
    <property type="match status" value="1"/>
</dbReference>
<dbReference type="InterPro" id="IPR053012">
    <property type="entry name" value="ER-organelle_contact"/>
</dbReference>
<dbReference type="HOGENOM" id="CLU_014001_7_1_1"/>
<feature type="domain" description="CRAL-TRIO" evidence="1">
    <location>
        <begin position="51"/>
        <end position="182"/>
    </location>
</feature>
<dbReference type="Gene3D" id="3.40.525.10">
    <property type="entry name" value="CRAL-TRIO lipid binding domain"/>
    <property type="match status" value="1"/>
</dbReference>
<gene>
    <name evidence="2" type="ORF">IscW_ISCW021935</name>
</gene>
<dbReference type="EMBL" id="DS893390">
    <property type="protein sequence ID" value="EEC15797.1"/>
    <property type="molecule type" value="Genomic_DNA"/>
</dbReference>
<dbReference type="EMBL" id="ABJB010966439">
    <property type="status" value="NOT_ANNOTATED_CDS"/>
    <property type="molecule type" value="Genomic_DNA"/>
</dbReference>
<dbReference type="PANTHER" id="PTHR46384:SF1">
    <property type="entry name" value="MOTILE SPERM DOMAIN-CONTAINING PROTEIN 2"/>
    <property type="match status" value="1"/>
</dbReference>
<accession>B7QAC5</accession>
<proteinExistence type="predicted"/>
<dbReference type="PaxDb" id="6945-B7QAC5"/>
<dbReference type="InterPro" id="IPR001251">
    <property type="entry name" value="CRAL-TRIO_dom"/>
</dbReference>
<dbReference type="AlphaFoldDB" id="B7QAC5"/>
<dbReference type="VEuPathDB" id="VectorBase:ISCP_021066"/>
<dbReference type="InterPro" id="IPR036865">
    <property type="entry name" value="CRAL-TRIO_dom_sf"/>
</dbReference>
<dbReference type="Proteomes" id="UP000001555">
    <property type="component" value="Unassembled WGS sequence"/>
</dbReference>
<reference evidence="2 4" key="1">
    <citation type="submission" date="2008-03" db="EMBL/GenBank/DDBJ databases">
        <title>Annotation of Ixodes scapularis.</title>
        <authorList>
            <consortium name="Ixodes scapularis Genome Project Consortium"/>
            <person name="Caler E."/>
            <person name="Hannick L.I."/>
            <person name="Bidwell S."/>
            <person name="Joardar V."/>
            <person name="Thiagarajan M."/>
            <person name="Amedeo P."/>
            <person name="Galinsky K.J."/>
            <person name="Schobel S."/>
            <person name="Inman J."/>
            <person name="Hostetler J."/>
            <person name="Miller J."/>
            <person name="Hammond M."/>
            <person name="Megy K."/>
            <person name="Lawson D."/>
            <person name="Kodira C."/>
            <person name="Sutton G."/>
            <person name="Meyer J."/>
            <person name="Hill C.A."/>
            <person name="Birren B."/>
            <person name="Nene V."/>
            <person name="Collins F."/>
            <person name="Alarcon-Chaidez F."/>
            <person name="Wikel S."/>
            <person name="Strausberg R."/>
        </authorList>
    </citation>
    <scope>NUCLEOTIDE SEQUENCE [LARGE SCALE GENOMIC DNA]</scope>
    <source>
        <strain evidence="4">Wikel</strain>
        <strain evidence="2">Wikel colony</strain>
    </source>
</reference>
<sequence length="218" mass="24790">RRLDLDRAVKMADASLKWRAQARMHELSEANIPEACLSAGFAYPMNLDRYGNHVLLLRLSKTGRLPLQDVRRLLIFMVESLLRKQNASRITLLVDCAAADRRQLDLARFLTAIFRCYYPRWDSRPMEHNESEVQMWKGQECILSSSVYLLSGGAVPCLHGSARKHFRKLLPTWMGGTDSYQYVYTPGQPLGDRCPRLQPLDPGSSPSANLQVYGMFTA</sequence>
<dbReference type="PANTHER" id="PTHR46384">
    <property type="entry name" value="MOTILE SPERM DOMAIN-CONTAINING PROTEIN 2"/>
    <property type="match status" value="1"/>
</dbReference>
<name>B7QAC5_IXOSC</name>
<evidence type="ECO:0000313" key="3">
    <source>
        <dbReference type="EnsemblMetazoa" id="ISCW021935-PA"/>
    </source>
</evidence>
<feature type="non-terminal residue" evidence="2">
    <location>
        <position position="1"/>
    </location>
</feature>
<dbReference type="STRING" id="6945.B7QAC5"/>
<evidence type="ECO:0000259" key="1">
    <source>
        <dbReference type="Pfam" id="PF13716"/>
    </source>
</evidence>
<reference evidence="3" key="2">
    <citation type="submission" date="2020-05" db="UniProtKB">
        <authorList>
            <consortium name="EnsemblMetazoa"/>
        </authorList>
    </citation>
    <scope>IDENTIFICATION</scope>
    <source>
        <strain evidence="3">wikel</strain>
    </source>
</reference>
<evidence type="ECO:0000313" key="2">
    <source>
        <dbReference type="EMBL" id="EEC15797.1"/>
    </source>
</evidence>
<dbReference type="EMBL" id="ABJB011128678">
    <property type="status" value="NOT_ANNOTATED_CDS"/>
    <property type="molecule type" value="Genomic_DNA"/>
</dbReference>
<protein>
    <submittedName>
        <fullName evidence="2 3">Nuclear distribution protein NUDC, putative</fullName>
    </submittedName>
</protein>
<evidence type="ECO:0000313" key="4">
    <source>
        <dbReference type="Proteomes" id="UP000001555"/>
    </source>
</evidence>
<dbReference type="VEuPathDB" id="VectorBase:ISCI021935"/>
<organism>
    <name type="scientific">Ixodes scapularis</name>
    <name type="common">Black-legged tick</name>
    <name type="synonym">Deer tick</name>
    <dbReference type="NCBI Taxonomy" id="6945"/>
    <lineage>
        <taxon>Eukaryota</taxon>
        <taxon>Metazoa</taxon>
        <taxon>Ecdysozoa</taxon>
        <taxon>Arthropoda</taxon>
        <taxon>Chelicerata</taxon>
        <taxon>Arachnida</taxon>
        <taxon>Acari</taxon>
        <taxon>Parasitiformes</taxon>
        <taxon>Ixodida</taxon>
        <taxon>Ixodoidea</taxon>
        <taxon>Ixodidae</taxon>
        <taxon>Ixodinae</taxon>
        <taxon>Ixodes</taxon>
    </lineage>
</organism>
<dbReference type="EnsemblMetazoa" id="ISCW021935-RA">
    <property type="protein sequence ID" value="ISCW021935-PA"/>
    <property type="gene ID" value="ISCW021935"/>
</dbReference>
<dbReference type="SUPFAM" id="SSF52087">
    <property type="entry name" value="CRAL/TRIO domain"/>
    <property type="match status" value="1"/>
</dbReference>
<dbReference type="OrthoDB" id="75724at2759"/>
<keyword evidence="4" id="KW-1185">Reference proteome</keyword>
<dbReference type="VEuPathDB" id="VectorBase:ISCW021935"/>